<dbReference type="EMBL" id="MCFL01000358">
    <property type="protein sequence ID" value="ORZ28074.1"/>
    <property type="molecule type" value="Genomic_DNA"/>
</dbReference>
<protein>
    <submittedName>
        <fullName evidence="2">Uncharacterized protein</fullName>
    </submittedName>
</protein>
<evidence type="ECO:0000313" key="3">
    <source>
        <dbReference type="Proteomes" id="UP000193411"/>
    </source>
</evidence>
<dbReference type="AlphaFoldDB" id="A0A1Y2H229"/>
<evidence type="ECO:0000313" key="2">
    <source>
        <dbReference type="EMBL" id="ORZ28074.1"/>
    </source>
</evidence>
<keyword evidence="1" id="KW-0812">Transmembrane</keyword>
<keyword evidence="1" id="KW-0472">Membrane</keyword>
<keyword evidence="3" id="KW-1185">Reference proteome</keyword>
<reference evidence="2 3" key="1">
    <citation type="submission" date="2016-07" db="EMBL/GenBank/DDBJ databases">
        <title>Pervasive Adenine N6-methylation of Active Genes in Fungi.</title>
        <authorList>
            <consortium name="DOE Joint Genome Institute"/>
            <person name="Mondo S.J."/>
            <person name="Dannebaum R.O."/>
            <person name="Kuo R.C."/>
            <person name="Labutti K."/>
            <person name="Haridas S."/>
            <person name="Kuo A."/>
            <person name="Salamov A."/>
            <person name="Ahrendt S.R."/>
            <person name="Lipzen A."/>
            <person name="Sullivan W."/>
            <person name="Andreopoulos W.B."/>
            <person name="Clum A."/>
            <person name="Lindquist E."/>
            <person name="Daum C."/>
            <person name="Ramamoorthy G.K."/>
            <person name="Gryganskyi A."/>
            <person name="Culley D."/>
            <person name="Magnuson J.K."/>
            <person name="James T.Y."/>
            <person name="O'Malley M.A."/>
            <person name="Stajich J.E."/>
            <person name="Spatafora J.W."/>
            <person name="Visel A."/>
            <person name="Grigoriev I.V."/>
        </authorList>
    </citation>
    <scope>NUCLEOTIDE SEQUENCE [LARGE SCALE GENOMIC DNA]</scope>
    <source>
        <strain evidence="2 3">PL171</strain>
    </source>
</reference>
<dbReference type="Proteomes" id="UP000193411">
    <property type="component" value="Unassembled WGS sequence"/>
</dbReference>
<gene>
    <name evidence="2" type="ORF">BCR44DRAFT_258493</name>
</gene>
<feature type="transmembrane region" description="Helical" evidence="1">
    <location>
        <begin position="20"/>
        <end position="38"/>
    </location>
</feature>
<proteinExistence type="predicted"/>
<sequence>MDPTNSSDKQSGTLCLFWEYALLSLPVLLVLLILFLSSGGRGTGMECRCTSHGSLGSHCTWPCMRAARHTACEGSRLNIAGRSADWVRNPSVSTNTIGEA</sequence>
<keyword evidence="1" id="KW-1133">Transmembrane helix</keyword>
<accession>A0A1Y2H229</accession>
<organism evidence="2 3">
    <name type="scientific">Catenaria anguillulae PL171</name>
    <dbReference type="NCBI Taxonomy" id="765915"/>
    <lineage>
        <taxon>Eukaryota</taxon>
        <taxon>Fungi</taxon>
        <taxon>Fungi incertae sedis</taxon>
        <taxon>Blastocladiomycota</taxon>
        <taxon>Blastocladiomycetes</taxon>
        <taxon>Blastocladiales</taxon>
        <taxon>Catenariaceae</taxon>
        <taxon>Catenaria</taxon>
    </lineage>
</organism>
<name>A0A1Y2H229_9FUNG</name>
<evidence type="ECO:0000256" key="1">
    <source>
        <dbReference type="SAM" id="Phobius"/>
    </source>
</evidence>
<comment type="caution">
    <text evidence="2">The sequence shown here is derived from an EMBL/GenBank/DDBJ whole genome shotgun (WGS) entry which is preliminary data.</text>
</comment>